<dbReference type="Gene3D" id="3.40.50.150">
    <property type="entry name" value="Vaccinia Virus protein VP39"/>
    <property type="match status" value="1"/>
</dbReference>
<keyword evidence="2" id="KW-1185">Reference proteome</keyword>
<reference evidence="1" key="1">
    <citation type="submission" date="2022-04" db="EMBL/GenBank/DDBJ databases">
        <title>Complete genome sequence of a cyanobacterium, Nostoc sp. SO-36, isolated in Antarctica.</title>
        <authorList>
            <person name="Kanesaki Y."/>
            <person name="Effendi D."/>
            <person name="Sakamoto T."/>
            <person name="Ohtani S."/>
            <person name="Awai K."/>
        </authorList>
    </citation>
    <scope>NUCLEOTIDE SEQUENCE</scope>
    <source>
        <strain evidence="1">SO-36</strain>
    </source>
</reference>
<evidence type="ECO:0000313" key="1">
    <source>
        <dbReference type="EMBL" id="BDI15025.1"/>
    </source>
</evidence>
<name>A0ABM7YWJ8_NOSCO</name>
<protein>
    <submittedName>
        <fullName evidence="1">Uncharacterized protein</fullName>
    </submittedName>
</protein>
<dbReference type="RefSeq" id="WP_251958514.1">
    <property type="nucleotide sequence ID" value="NZ_AP025732.1"/>
</dbReference>
<accession>A0ABM7YWJ8</accession>
<proteinExistence type="predicted"/>
<gene>
    <name evidence="1" type="ORF">ANSO36C_08270</name>
</gene>
<dbReference type="InterPro" id="IPR029063">
    <property type="entry name" value="SAM-dependent_MTases_sf"/>
</dbReference>
<dbReference type="SUPFAM" id="SSF53335">
    <property type="entry name" value="S-adenosyl-L-methionine-dependent methyltransferases"/>
    <property type="match status" value="1"/>
</dbReference>
<dbReference type="EMBL" id="AP025732">
    <property type="protein sequence ID" value="BDI15025.1"/>
    <property type="molecule type" value="Genomic_DNA"/>
</dbReference>
<dbReference type="Proteomes" id="UP001055453">
    <property type="component" value="Chromosome"/>
</dbReference>
<evidence type="ECO:0000313" key="2">
    <source>
        <dbReference type="Proteomes" id="UP001055453"/>
    </source>
</evidence>
<dbReference type="Pfam" id="PF13489">
    <property type="entry name" value="Methyltransf_23"/>
    <property type="match status" value="1"/>
</dbReference>
<sequence>MITRVDYQLNRLQFLKKLVNLENAEGLEIGACDLPTVTKEVGKCEFADFRSSEEMIALWNLPAETVMPVKYILQRNSKVHLQIDKNFDFVILCHVIEHIPNVIGYIKDLDNLLKPGGLLIIACPDKRRTLMLQDL</sequence>
<organism evidence="1 2">
    <name type="scientific">Nostoc cf. commune SO-36</name>
    <dbReference type="NCBI Taxonomy" id="449208"/>
    <lineage>
        <taxon>Bacteria</taxon>
        <taxon>Bacillati</taxon>
        <taxon>Cyanobacteriota</taxon>
        <taxon>Cyanophyceae</taxon>
        <taxon>Nostocales</taxon>
        <taxon>Nostocaceae</taxon>
        <taxon>Nostoc</taxon>
    </lineage>
</organism>